<dbReference type="OrthoDB" id="9814782at2"/>
<dbReference type="STRING" id="491952.Mar181_1302"/>
<reference evidence="1 2" key="1">
    <citation type="journal article" date="2012" name="Stand. Genomic Sci.">
        <title>Complete genome sequence of Marinomonas posidonica type strain (IVIA-Po-181(T)).</title>
        <authorList>
            <person name="Lucas-Elio P."/>
            <person name="Goodwin L."/>
            <person name="Woyke T."/>
            <person name="Pitluck S."/>
            <person name="Nolan M."/>
            <person name="Kyrpides N.C."/>
            <person name="Detter J.C."/>
            <person name="Copeland A."/>
            <person name="Lu M."/>
            <person name="Bruce D."/>
            <person name="Detter C."/>
            <person name="Tapia R."/>
            <person name="Han S."/>
            <person name="Land M.L."/>
            <person name="Ivanova N."/>
            <person name="Mikhailova N."/>
            <person name="Johnston A.W."/>
            <person name="Sanchez-Amat A."/>
        </authorList>
    </citation>
    <scope>NUCLEOTIDE SEQUENCE [LARGE SCALE GENOMIC DNA]</scope>
    <source>
        <strain evidence="2">CECT 7376 / NCIMB 14433 / IVIA-Po-181</strain>
    </source>
</reference>
<gene>
    <name evidence="1" type="ordered locus">Mar181_1302</name>
</gene>
<sequence>MSELNQGTNEATPMKLVMDQLPAVDVPYESPLNHADLDQIAEQGLQGGGVVFRELSLGLLTLRCSPSEEQKQCLESILGLALPTSPLTSITQGQGDERVSVRWMSPDEWTIYLPQGQAFELEKRIFAELDGHYSLVNVSGGYTVFELSGEKVVEVLKKSTPIDFYDSEFPVGKVVSTIFAKTGATICRTEEQTYELLVRRSFADYLWLWLQDASQEYGLTVKV</sequence>
<dbReference type="KEGG" id="mpc:Mar181_1302"/>
<organism evidence="1 2">
    <name type="scientific">Marinomonas posidonica (strain CECT 7376 / NCIMB 14433 / IVIA-Po-181)</name>
    <dbReference type="NCBI Taxonomy" id="491952"/>
    <lineage>
        <taxon>Bacteria</taxon>
        <taxon>Pseudomonadati</taxon>
        <taxon>Pseudomonadota</taxon>
        <taxon>Gammaproteobacteria</taxon>
        <taxon>Oceanospirillales</taxon>
        <taxon>Oceanospirillaceae</taxon>
        <taxon>Marinomonas</taxon>
    </lineage>
</organism>
<dbReference type="Gene3D" id="3.30.1360.120">
    <property type="entry name" value="Probable tRNA modification gtpase trme, domain 1"/>
    <property type="match status" value="1"/>
</dbReference>
<dbReference type="AlphaFoldDB" id="F6CWJ9"/>
<proteinExistence type="predicted"/>
<dbReference type="InterPro" id="IPR007375">
    <property type="entry name" value="SoxG"/>
</dbReference>
<dbReference type="Pfam" id="PF04268">
    <property type="entry name" value="SoxG"/>
    <property type="match status" value="1"/>
</dbReference>
<dbReference type="SUPFAM" id="SSF103025">
    <property type="entry name" value="Folate-binding domain"/>
    <property type="match status" value="1"/>
</dbReference>
<evidence type="ECO:0000313" key="1">
    <source>
        <dbReference type="EMBL" id="AEF54349.1"/>
    </source>
</evidence>
<dbReference type="HOGENOM" id="CLU_114076_0_0_6"/>
<dbReference type="Gene3D" id="3.30.70.1520">
    <property type="entry name" value="Heterotetrameric sarcosine oxidase"/>
    <property type="match status" value="1"/>
</dbReference>
<name>F6CWJ9_MARPP</name>
<keyword evidence="2" id="KW-1185">Reference proteome</keyword>
<evidence type="ECO:0000313" key="2">
    <source>
        <dbReference type="Proteomes" id="UP000009230"/>
    </source>
</evidence>
<accession>F6CWJ9</accession>
<dbReference type="EMBL" id="CP002771">
    <property type="protein sequence ID" value="AEF54349.1"/>
    <property type="molecule type" value="Genomic_DNA"/>
</dbReference>
<dbReference type="eggNOG" id="COG4583">
    <property type="taxonomic scope" value="Bacteria"/>
</dbReference>
<protein>
    <submittedName>
        <fullName evidence="1">Sarcosine oxidase gamma subunit</fullName>
    </submittedName>
</protein>
<dbReference type="InterPro" id="IPR027266">
    <property type="entry name" value="TrmE/GcvT-like"/>
</dbReference>
<dbReference type="RefSeq" id="WP_013795825.1">
    <property type="nucleotide sequence ID" value="NC_015559.1"/>
</dbReference>
<dbReference type="Proteomes" id="UP000009230">
    <property type="component" value="Chromosome"/>
</dbReference>